<keyword evidence="2" id="KW-0863">Zinc-finger</keyword>
<keyword evidence="1" id="KW-0479">Metal-binding</keyword>
<dbReference type="PANTHER" id="PTHR20916">
    <property type="entry name" value="CYSTEINE AND GLYCINE-RICH PROTEIN 2 BINDING PROTEIN"/>
    <property type="match status" value="1"/>
</dbReference>
<dbReference type="InterPro" id="IPR019786">
    <property type="entry name" value="Zinc_finger_PHD-type_CS"/>
</dbReference>
<reference evidence="6 7" key="1">
    <citation type="journal article" date="2023" name="Arcadia Sci">
        <title>De novo assembly of a long-read Amblyomma americanum tick genome.</title>
        <authorList>
            <person name="Chou S."/>
            <person name="Poskanzer K.E."/>
            <person name="Rollins M."/>
            <person name="Thuy-Boun P.S."/>
        </authorList>
    </citation>
    <scope>NUCLEOTIDE SEQUENCE [LARGE SCALE GENOMIC DNA]</scope>
    <source>
        <strain evidence="6">F_SG_1</strain>
        <tissue evidence="6">Salivary glands</tissue>
    </source>
</reference>
<dbReference type="InterPro" id="IPR001965">
    <property type="entry name" value="Znf_PHD"/>
</dbReference>
<keyword evidence="3" id="KW-0862">Zinc</keyword>
<dbReference type="GO" id="GO:0008270">
    <property type="term" value="F:zinc ion binding"/>
    <property type="evidence" value="ECO:0007669"/>
    <property type="project" value="UniProtKB-KW"/>
</dbReference>
<dbReference type="Gene3D" id="3.40.630.30">
    <property type="match status" value="1"/>
</dbReference>
<evidence type="ECO:0000256" key="1">
    <source>
        <dbReference type="ARBA" id="ARBA00022723"/>
    </source>
</evidence>
<dbReference type="PANTHER" id="PTHR20916:SF26">
    <property type="entry name" value="CYSTEINE-RICH PROTEIN 2-BINDING PROTEIN"/>
    <property type="match status" value="1"/>
</dbReference>
<accession>A0AAQ4DQZ1</accession>
<dbReference type="CDD" id="cd04301">
    <property type="entry name" value="NAT_SF"/>
    <property type="match status" value="1"/>
</dbReference>
<keyword evidence="7" id="KW-1185">Reference proteome</keyword>
<dbReference type="SMART" id="SM00249">
    <property type="entry name" value="PHD"/>
    <property type="match status" value="1"/>
</dbReference>
<sequence>MDSLHCYCNTAQVDSLMLQCSGCKLYFHAECLKSSHRSTLVGDLFFKLICARCSPDNIEILERLKMQWIQVVMLTLYNLHVTGSNGKLGYFRWREHICNFIDRHWTTFFGESRKRTATFRGTVAGVLSSGCPLLFRSGSAELGESGWWTLATMKPPSPADFEGPGAMLAKCRKAKMDLAAVAVEEPSPILDGPRRRYLGNTLQAAMQLKEKRSLLTKDTRNGKTSGACDGTQLPAWPVAGSSDQQVTTPASVHIKQEPVDPQVTIPEKPYQSERVNSFDETTGSSFEMHDSLMTLEDFNWNTEHDLFGSDPFRQDLLHVSEPPSDPIDIVSTSSDGLLPIKVECEDDEMLDLDDFNVQEVATMDTSYFGVQSPKVEELVGILETDGEVAATEEVSTGAVNGDDGGSMMSIKEEPLSDTESNSTETSQSRLSGMTKKRRLGERGLEAEVKEEAMAEKPRCVPMSIYEEHQLLSQIEKYALQVPLPCEARRLRRKLLVRQIKRARNIPVFDLDALVDQLARRPGKDLQQEVHQFRQTGRTKDVLDRYQVTTGTARMGVQGHMSFVTRILGLEEEQLECIISPYTQRTLKPFIFRDFDAKPLRLRLLEEVLSHRLNARFKDENTTQPAEHHPIDFCYVRPQHIPVVNAMCRTFFWPGIDLSESLQYPDFSCIAMYRKLVVGFAFMVPDVKFNEAYIPFIFTHPEWRESGIAKFMLYHLIQTCMGKDVTLHVSATNPALLLYQKFGFKVEELILDFYDKYFPADSKECKHAMFLRLSR</sequence>
<feature type="domain" description="N-acetyltransferase" evidence="5">
    <location>
        <begin position="630"/>
        <end position="771"/>
    </location>
</feature>
<dbReference type="SUPFAM" id="SSF55729">
    <property type="entry name" value="Acyl-CoA N-acyltransferases (Nat)"/>
    <property type="match status" value="1"/>
</dbReference>
<evidence type="ECO:0000256" key="3">
    <source>
        <dbReference type="ARBA" id="ARBA00022833"/>
    </source>
</evidence>
<comment type="caution">
    <text evidence="6">The sequence shown here is derived from an EMBL/GenBank/DDBJ whole genome shotgun (WGS) entry which is preliminary data.</text>
</comment>
<name>A0AAQ4DQZ1_AMBAM</name>
<protein>
    <recommendedName>
        <fullName evidence="5">N-acetyltransferase domain-containing protein</fullName>
    </recommendedName>
</protein>
<feature type="compositionally biased region" description="Polar residues" evidence="4">
    <location>
        <begin position="417"/>
        <end position="431"/>
    </location>
</feature>
<proteinExistence type="predicted"/>
<dbReference type="AlphaFoldDB" id="A0AAQ4DQZ1"/>
<dbReference type="PROSITE" id="PS01359">
    <property type="entry name" value="ZF_PHD_1"/>
    <property type="match status" value="1"/>
</dbReference>
<evidence type="ECO:0000256" key="2">
    <source>
        <dbReference type="ARBA" id="ARBA00022771"/>
    </source>
</evidence>
<feature type="region of interest" description="Disordered" evidence="4">
    <location>
        <begin position="393"/>
        <end position="440"/>
    </location>
</feature>
<dbReference type="Pfam" id="PF00583">
    <property type="entry name" value="Acetyltransf_1"/>
    <property type="match status" value="1"/>
</dbReference>
<dbReference type="SUPFAM" id="SSF57903">
    <property type="entry name" value="FYVE/PHD zinc finger"/>
    <property type="match status" value="1"/>
</dbReference>
<dbReference type="Gene3D" id="3.90.980.20">
    <property type="match status" value="1"/>
</dbReference>
<evidence type="ECO:0000259" key="5">
    <source>
        <dbReference type="PROSITE" id="PS51186"/>
    </source>
</evidence>
<dbReference type="GO" id="GO:0004402">
    <property type="term" value="F:histone acetyltransferase activity"/>
    <property type="evidence" value="ECO:0007669"/>
    <property type="project" value="TreeGrafter"/>
</dbReference>
<dbReference type="FunFam" id="3.40.630.30:FF:000013">
    <property type="entry name" value="cysteine-rich protein 2-binding protein-like"/>
    <property type="match status" value="1"/>
</dbReference>
<gene>
    <name evidence="6" type="ORF">V5799_032510</name>
</gene>
<dbReference type="Proteomes" id="UP001321473">
    <property type="component" value="Unassembled WGS sequence"/>
</dbReference>
<dbReference type="InterPro" id="IPR000182">
    <property type="entry name" value="GNAT_dom"/>
</dbReference>
<evidence type="ECO:0000256" key="4">
    <source>
        <dbReference type="SAM" id="MobiDB-lite"/>
    </source>
</evidence>
<dbReference type="PROSITE" id="PS51186">
    <property type="entry name" value="GNAT"/>
    <property type="match status" value="1"/>
</dbReference>
<dbReference type="InterPro" id="IPR016181">
    <property type="entry name" value="Acyl_CoA_acyltransferase"/>
</dbReference>
<organism evidence="6 7">
    <name type="scientific">Amblyomma americanum</name>
    <name type="common">Lone star tick</name>
    <dbReference type="NCBI Taxonomy" id="6943"/>
    <lineage>
        <taxon>Eukaryota</taxon>
        <taxon>Metazoa</taxon>
        <taxon>Ecdysozoa</taxon>
        <taxon>Arthropoda</taxon>
        <taxon>Chelicerata</taxon>
        <taxon>Arachnida</taxon>
        <taxon>Acari</taxon>
        <taxon>Parasitiformes</taxon>
        <taxon>Ixodida</taxon>
        <taxon>Ixodoidea</taxon>
        <taxon>Ixodidae</taxon>
        <taxon>Amblyomminae</taxon>
        <taxon>Amblyomma</taxon>
    </lineage>
</organism>
<dbReference type="EMBL" id="JARKHS020027975">
    <property type="protein sequence ID" value="KAK8764881.1"/>
    <property type="molecule type" value="Genomic_DNA"/>
</dbReference>
<evidence type="ECO:0000313" key="6">
    <source>
        <dbReference type="EMBL" id="KAK8764881.1"/>
    </source>
</evidence>
<evidence type="ECO:0000313" key="7">
    <source>
        <dbReference type="Proteomes" id="UP001321473"/>
    </source>
</evidence>
<dbReference type="InterPro" id="IPR011011">
    <property type="entry name" value="Znf_FYVE_PHD"/>
</dbReference>